<dbReference type="AlphaFoldDB" id="A0A5S9QJ03"/>
<organism evidence="1 2">
    <name type="scientific">BD1-7 clade bacterium</name>
    <dbReference type="NCBI Taxonomy" id="2029982"/>
    <lineage>
        <taxon>Bacteria</taxon>
        <taxon>Pseudomonadati</taxon>
        <taxon>Pseudomonadota</taxon>
        <taxon>Gammaproteobacteria</taxon>
        <taxon>Cellvibrionales</taxon>
        <taxon>Spongiibacteraceae</taxon>
        <taxon>BD1-7 clade</taxon>
    </lineage>
</organism>
<keyword evidence="2" id="KW-1185">Reference proteome</keyword>
<dbReference type="EMBL" id="CACSIO010000033">
    <property type="protein sequence ID" value="CAA0118128.1"/>
    <property type="molecule type" value="Genomic_DNA"/>
</dbReference>
<sequence length="156" mass="17923">MKWSFREIWGIDMKVNSFVSIALLCFAFGCTATKNSSSLFSEYESYLRDVNRENLSKVYSGYFSPALLEGESIHNLDVVDQLMFKNYMDRMDSHFQSKGNSVGCLSVNGFDLENMPVTFRLRYSKPTNWLIEEVQVRFVNSITDFDRSAKCPEAAT</sequence>
<evidence type="ECO:0000313" key="2">
    <source>
        <dbReference type="Proteomes" id="UP000441399"/>
    </source>
</evidence>
<evidence type="ECO:0008006" key="3">
    <source>
        <dbReference type="Google" id="ProtNLM"/>
    </source>
</evidence>
<proteinExistence type="predicted"/>
<dbReference type="Proteomes" id="UP000441399">
    <property type="component" value="Unassembled WGS sequence"/>
</dbReference>
<accession>A0A5S9QJ03</accession>
<protein>
    <recommendedName>
        <fullName evidence="3">DUF3828 domain-containing protein</fullName>
    </recommendedName>
</protein>
<dbReference type="PROSITE" id="PS51257">
    <property type="entry name" value="PROKAR_LIPOPROTEIN"/>
    <property type="match status" value="1"/>
</dbReference>
<gene>
    <name evidence="1" type="ORF">OPDIPICF_04830</name>
</gene>
<evidence type="ECO:0000313" key="1">
    <source>
        <dbReference type="EMBL" id="CAA0118128.1"/>
    </source>
</evidence>
<name>A0A5S9QJ03_9GAMM</name>
<reference evidence="1 2" key="1">
    <citation type="submission" date="2019-11" db="EMBL/GenBank/DDBJ databases">
        <authorList>
            <person name="Holert J."/>
        </authorList>
    </citation>
    <scope>NUCLEOTIDE SEQUENCE [LARGE SCALE GENOMIC DNA]</scope>
    <source>
        <strain evidence="1">SB11_3</strain>
    </source>
</reference>